<accession>A0A1X0RG59</accession>
<proteinExistence type="predicted"/>
<dbReference type="AlphaFoldDB" id="A0A1X0RG59"/>
<organism evidence="1">
    <name type="scientific">Rhizopus microsporus var. microsporus</name>
    <dbReference type="NCBI Taxonomy" id="86635"/>
    <lineage>
        <taxon>Eukaryota</taxon>
        <taxon>Fungi</taxon>
        <taxon>Fungi incertae sedis</taxon>
        <taxon>Mucoromycota</taxon>
        <taxon>Mucoromycotina</taxon>
        <taxon>Mucoromycetes</taxon>
        <taxon>Mucorales</taxon>
        <taxon>Mucorineae</taxon>
        <taxon>Rhizopodaceae</taxon>
        <taxon>Rhizopus</taxon>
    </lineage>
</organism>
<evidence type="ECO:0000313" key="1">
    <source>
        <dbReference type="EMBL" id="ORE11017.1"/>
    </source>
</evidence>
<name>A0A1X0RG59_RHIZD</name>
<dbReference type="EMBL" id="KV921860">
    <property type="protein sequence ID" value="ORE11017.1"/>
    <property type="molecule type" value="Genomic_DNA"/>
</dbReference>
<dbReference type="VEuPathDB" id="FungiDB:BCV72DRAFT_198512"/>
<dbReference type="Proteomes" id="UP000242414">
    <property type="component" value="Unassembled WGS sequence"/>
</dbReference>
<sequence length="199" mass="22332">KISYCSITTVTNYIRTVMNSSSLPEFKKNLRQLPDADNHTVGFFFGRQTHILHNSHNIYSAVQDIKEEEAMFNDMLLRLFLKAVCAAISTDVTQFNPGESQLWSMARSSSNSKVDGETALYNTDGIISLHGYGKLEVLLLETSKYFDSIDSFQYSFDHHEGLFGSLSMLKAIADAYSIGNMQTFGKVKDFFVHAAGIKE</sequence>
<reference evidence="1" key="1">
    <citation type="journal article" date="2016" name="Proc. Natl. Acad. Sci. U.S.A.">
        <title>Lipid metabolic changes in an early divergent fungus govern the establishment of a mutualistic symbiosis with endobacteria.</title>
        <authorList>
            <person name="Lastovetsky O.A."/>
            <person name="Gaspar M.L."/>
            <person name="Mondo S.J."/>
            <person name="LaButti K.M."/>
            <person name="Sandor L."/>
            <person name="Grigoriev I.V."/>
            <person name="Henry S.A."/>
            <person name="Pawlowska T.E."/>
        </authorList>
    </citation>
    <scope>NUCLEOTIDE SEQUENCE [LARGE SCALE GENOMIC DNA]</scope>
    <source>
        <strain evidence="1">ATCC 52814</strain>
    </source>
</reference>
<gene>
    <name evidence="1" type="ORF">BCV72DRAFT_198512</name>
</gene>
<protein>
    <submittedName>
        <fullName evidence="1">Uncharacterized protein</fullName>
    </submittedName>
</protein>
<feature type="non-terminal residue" evidence="1">
    <location>
        <position position="1"/>
    </location>
</feature>